<evidence type="ECO:0000313" key="3">
    <source>
        <dbReference type="Proteomes" id="UP000706926"/>
    </source>
</evidence>
<dbReference type="Proteomes" id="UP000706926">
    <property type="component" value="Unassembled WGS sequence"/>
</dbReference>
<dbReference type="GeneID" id="95407108"/>
<comment type="caution">
    <text evidence="2">The sequence shown here is derived from an EMBL/GenBank/DDBJ whole genome shotgun (WGS) entry which is preliminary data.</text>
</comment>
<sequence>MNTFDKGTRFIQVTGTLERDRFTFHTCEWKLLVETSRYYEIKPDSGSVKRLYKEKLHVILNDSSHYKHAALSCSAFCMKEREAEIRVQILHHLKQRIQELKQDLQHNLDALEQASGQIT</sequence>
<keyword evidence="1" id="KW-0175">Coiled coil</keyword>
<feature type="coiled-coil region" evidence="1">
    <location>
        <begin position="90"/>
        <end position="117"/>
    </location>
</feature>
<protein>
    <submittedName>
        <fullName evidence="2">Uncharacterized protein</fullName>
    </submittedName>
</protein>
<name>A0ABS4FIN0_9BACL</name>
<reference evidence="2 3" key="1">
    <citation type="submission" date="2021-03" db="EMBL/GenBank/DDBJ databases">
        <title>Genomic Encyclopedia of Type Strains, Phase IV (KMG-IV): sequencing the most valuable type-strain genomes for metagenomic binning, comparative biology and taxonomic classification.</title>
        <authorList>
            <person name="Goeker M."/>
        </authorList>
    </citation>
    <scope>NUCLEOTIDE SEQUENCE [LARGE SCALE GENOMIC DNA]</scope>
    <source>
        <strain evidence="2 3">DSM 15596</strain>
    </source>
</reference>
<dbReference type="RefSeq" id="WP_210095558.1">
    <property type="nucleotide sequence ID" value="NZ_CP139098.1"/>
</dbReference>
<organism evidence="2 3">
    <name type="scientific">Paenibacillus lactis</name>
    <dbReference type="NCBI Taxonomy" id="228574"/>
    <lineage>
        <taxon>Bacteria</taxon>
        <taxon>Bacillati</taxon>
        <taxon>Bacillota</taxon>
        <taxon>Bacilli</taxon>
        <taxon>Bacillales</taxon>
        <taxon>Paenibacillaceae</taxon>
        <taxon>Paenibacillus</taxon>
    </lineage>
</organism>
<gene>
    <name evidence="2" type="ORF">J2Z18_005230</name>
</gene>
<evidence type="ECO:0000313" key="2">
    <source>
        <dbReference type="EMBL" id="MBP1896116.1"/>
    </source>
</evidence>
<evidence type="ECO:0000256" key="1">
    <source>
        <dbReference type="SAM" id="Coils"/>
    </source>
</evidence>
<dbReference type="EMBL" id="JAGGKI010000020">
    <property type="protein sequence ID" value="MBP1896116.1"/>
    <property type="molecule type" value="Genomic_DNA"/>
</dbReference>
<accession>A0ABS4FIN0</accession>
<keyword evidence="3" id="KW-1185">Reference proteome</keyword>
<proteinExistence type="predicted"/>